<keyword evidence="4" id="KW-0697">Rotamase</keyword>
<proteinExistence type="predicted"/>
<keyword evidence="3" id="KW-0732">Signal</keyword>
<name>A0ABR7GIA5_9FIRM</name>
<evidence type="ECO:0000256" key="1">
    <source>
        <dbReference type="ARBA" id="ARBA00000971"/>
    </source>
</evidence>
<sequence length="332" mass="38109">MRQYKKRIPALLLVLILGIGLLFTGCSIGDRQVYFASKSGGHTVFKIGRMACSREEAKVYLANYKNLYGKIYDTDLWSEDYDTKTMEESIKDAVISHLTKVYSLDMYAQTKEIELSEEEKDKVTQAAETYYKSLNRTERKYTGASKKDITKMYEHYALAEKVYKQLMSGVDENVSEDEARIMEANVIYVTDETLAKDIATQLKNGASFDRLASSYSQADSIHVTFGRNTYETAVEDVVFQLDDGDISDMIQGKDGYYFFECVSKYNEELSEQNKVAIVSQRQEQAMEDVISAIETDYYSDFNQKLWDKITIDKNDKITTDSFFTTLDDKITF</sequence>
<dbReference type="Gene3D" id="3.10.50.40">
    <property type="match status" value="1"/>
</dbReference>
<feature type="domain" description="PpiC" evidence="6">
    <location>
        <begin position="193"/>
        <end position="258"/>
    </location>
</feature>
<dbReference type="InterPro" id="IPR050245">
    <property type="entry name" value="PrsA_foldase"/>
</dbReference>
<evidence type="ECO:0000256" key="3">
    <source>
        <dbReference type="ARBA" id="ARBA00022729"/>
    </source>
</evidence>
<dbReference type="InterPro" id="IPR046357">
    <property type="entry name" value="PPIase_dom_sf"/>
</dbReference>
<dbReference type="Pfam" id="PF00639">
    <property type="entry name" value="Rotamase"/>
    <property type="match status" value="1"/>
</dbReference>
<dbReference type="InterPro" id="IPR000297">
    <property type="entry name" value="PPIase_PpiC"/>
</dbReference>
<dbReference type="PANTHER" id="PTHR47245:SF1">
    <property type="entry name" value="FOLDASE PROTEIN PRSA"/>
    <property type="match status" value="1"/>
</dbReference>
<dbReference type="PANTHER" id="PTHR47245">
    <property type="entry name" value="PEPTIDYLPROLYL ISOMERASE"/>
    <property type="match status" value="1"/>
</dbReference>
<comment type="catalytic activity">
    <reaction evidence="1">
        <text>[protein]-peptidylproline (omega=180) = [protein]-peptidylproline (omega=0)</text>
        <dbReference type="Rhea" id="RHEA:16237"/>
        <dbReference type="Rhea" id="RHEA-COMP:10747"/>
        <dbReference type="Rhea" id="RHEA-COMP:10748"/>
        <dbReference type="ChEBI" id="CHEBI:83833"/>
        <dbReference type="ChEBI" id="CHEBI:83834"/>
        <dbReference type="EC" id="5.2.1.8"/>
    </reaction>
</comment>
<evidence type="ECO:0000256" key="2">
    <source>
        <dbReference type="ARBA" id="ARBA00013194"/>
    </source>
</evidence>
<evidence type="ECO:0000256" key="5">
    <source>
        <dbReference type="ARBA" id="ARBA00023235"/>
    </source>
</evidence>
<accession>A0ABR7GIA5</accession>
<dbReference type="PROSITE" id="PS51257">
    <property type="entry name" value="PROKAR_LIPOPROTEIN"/>
    <property type="match status" value="1"/>
</dbReference>
<keyword evidence="5 7" id="KW-0413">Isomerase</keyword>
<gene>
    <name evidence="7" type="ORF">H8R94_10420</name>
</gene>
<reference evidence="7 8" key="1">
    <citation type="submission" date="2020-08" db="EMBL/GenBank/DDBJ databases">
        <title>Genome public.</title>
        <authorList>
            <person name="Liu C."/>
            <person name="Sun Q."/>
        </authorList>
    </citation>
    <scope>NUCLEOTIDE SEQUENCE [LARGE SCALE GENOMIC DNA]</scope>
    <source>
        <strain evidence="7 8">NSJ-9</strain>
    </source>
</reference>
<dbReference type="EC" id="5.2.1.8" evidence="2"/>
<keyword evidence="8" id="KW-1185">Reference proteome</keyword>
<dbReference type="SUPFAM" id="SSF54534">
    <property type="entry name" value="FKBP-like"/>
    <property type="match status" value="1"/>
</dbReference>
<protein>
    <recommendedName>
        <fullName evidence="2">peptidylprolyl isomerase</fullName>
        <ecNumber evidence="2">5.2.1.8</ecNumber>
    </recommendedName>
</protein>
<dbReference type="EMBL" id="JACOPG010000004">
    <property type="protein sequence ID" value="MBC5687012.1"/>
    <property type="molecule type" value="Genomic_DNA"/>
</dbReference>
<comment type="caution">
    <text evidence="7">The sequence shown here is derived from an EMBL/GenBank/DDBJ whole genome shotgun (WGS) entry which is preliminary data.</text>
</comment>
<evidence type="ECO:0000313" key="7">
    <source>
        <dbReference type="EMBL" id="MBC5687012.1"/>
    </source>
</evidence>
<evidence type="ECO:0000256" key="4">
    <source>
        <dbReference type="ARBA" id="ARBA00023110"/>
    </source>
</evidence>
<evidence type="ECO:0000259" key="6">
    <source>
        <dbReference type="Pfam" id="PF00639"/>
    </source>
</evidence>
<dbReference type="Proteomes" id="UP000643810">
    <property type="component" value="Unassembled WGS sequence"/>
</dbReference>
<dbReference type="GO" id="GO:0016853">
    <property type="term" value="F:isomerase activity"/>
    <property type="evidence" value="ECO:0007669"/>
    <property type="project" value="UniProtKB-KW"/>
</dbReference>
<dbReference type="RefSeq" id="WP_118535597.1">
    <property type="nucleotide sequence ID" value="NZ_JACOPG010000004.1"/>
</dbReference>
<organism evidence="7 8">
    <name type="scientific">Roseburia lenta</name>
    <dbReference type="NCBI Taxonomy" id="2763061"/>
    <lineage>
        <taxon>Bacteria</taxon>
        <taxon>Bacillati</taxon>
        <taxon>Bacillota</taxon>
        <taxon>Clostridia</taxon>
        <taxon>Lachnospirales</taxon>
        <taxon>Lachnospiraceae</taxon>
        <taxon>Roseburia</taxon>
    </lineage>
</organism>
<evidence type="ECO:0000313" key="8">
    <source>
        <dbReference type="Proteomes" id="UP000643810"/>
    </source>
</evidence>